<dbReference type="InterPro" id="IPR023168">
    <property type="entry name" value="GatB_Yqey_C_2"/>
</dbReference>
<dbReference type="SUPFAM" id="SSF89095">
    <property type="entry name" value="GatB/YqeY motif"/>
    <property type="match status" value="1"/>
</dbReference>
<dbReference type="InterPro" id="IPR019004">
    <property type="entry name" value="YqeY/Aim41"/>
</dbReference>
<evidence type="ECO:0000313" key="1">
    <source>
        <dbReference type="EMBL" id="CAB4860055.1"/>
    </source>
</evidence>
<protein>
    <submittedName>
        <fullName evidence="1">Unannotated protein</fullName>
    </submittedName>
</protein>
<accession>A0A6J7CSX5</accession>
<name>A0A6J7CSX5_9ZZZZ</name>
<dbReference type="Pfam" id="PF09424">
    <property type="entry name" value="YqeY"/>
    <property type="match status" value="1"/>
</dbReference>
<dbReference type="InterPro" id="IPR042184">
    <property type="entry name" value="YqeY/Aim41_N"/>
</dbReference>
<dbReference type="AlphaFoldDB" id="A0A6J7CSX5"/>
<proteinExistence type="predicted"/>
<dbReference type="InterPro" id="IPR003789">
    <property type="entry name" value="Asn/Gln_tRNA_amidoTrase-B-like"/>
</dbReference>
<dbReference type="PANTHER" id="PTHR28055:SF1">
    <property type="entry name" value="ALTERED INHERITANCE OF MITOCHONDRIA PROTEIN 41, MITOCHONDRIAL"/>
    <property type="match status" value="1"/>
</dbReference>
<dbReference type="GO" id="GO:0016884">
    <property type="term" value="F:carbon-nitrogen ligase activity, with glutamine as amido-N-donor"/>
    <property type="evidence" value="ECO:0007669"/>
    <property type="project" value="InterPro"/>
</dbReference>
<sequence length="143" mass="15130">MSIIETFQADVTTAMKAGEKKRASALRLVLSELQKDQKEGSDDALAVLRRERKRRIEAAEQFDAAGRDDLAGPERDEAEMISAYLPAELSDAELEEIVARAVTSTGASGPADIGLVMRAAMEDAGGRADGKRVNAAARGALGA</sequence>
<organism evidence="1">
    <name type="scientific">freshwater metagenome</name>
    <dbReference type="NCBI Taxonomy" id="449393"/>
    <lineage>
        <taxon>unclassified sequences</taxon>
        <taxon>metagenomes</taxon>
        <taxon>ecological metagenomes</taxon>
    </lineage>
</organism>
<gene>
    <name evidence="1" type="ORF">UFOPK3444_00124</name>
</gene>
<reference evidence="1" key="1">
    <citation type="submission" date="2020-05" db="EMBL/GenBank/DDBJ databases">
        <authorList>
            <person name="Chiriac C."/>
            <person name="Salcher M."/>
            <person name="Ghai R."/>
            <person name="Kavagutti S V."/>
        </authorList>
    </citation>
    <scope>NUCLEOTIDE SEQUENCE</scope>
</reference>
<dbReference type="Gene3D" id="1.10.10.410">
    <property type="match status" value="1"/>
</dbReference>
<dbReference type="EMBL" id="CAFBLU010000001">
    <property type="protein sequence ID" value="CAB4860055.1"/>
    <property type="molecule type" value="Genomic_DNA"/>
</dbReference>
<dbReference type="PANTHER" id="PTHR28055">
    <property type="entry name" value="ALTERED INHERITANCE OF MITOCHONDRIA PROTEIN 41, MITOCHONDRIAL"/>
    <property type="match status" value="1"/>
</dbReference>
<dbReference type="Gene3D" id="1.10.1510.10">
    <property type="entry name" value="Uncharacterised protein YqeY/AIM41 PF09424, N-terminal domain"/>
    <property type="match status" value="1"/>
</dbReference>